<protein>
    <submittedName>
        <fullName evidence="7">Calcium-dependent protein kinase 4</fullName>
    </submittedName>
</protein>
<dbReference type="GO" id="GO:0016301">
    <property type="term" value="F:kinase activity"/>
    <property type="evidence" value="ECO:0007669"/>
    <property type="project" value="UniProtKB-KW"/>
</dbReference>
<evidence type="ECO:0000259" key="6">
    <source>
        <dbReference type="PROSITE" id="PS50011"/>
    </source>
</evidence>
<evidence type="ECO:0000256" key="4">
    <source>
        <dbReference type="ARBA" id="ARBA00022840"/>
    </source>
</evidence>
<dbReference type="PANTHER" id="PTHR24348:SF22">
    <property type="entry name" value="NON-SPECIFIC SERINE_THREONINE PROTEIN KINASE"/>
    <property type="match status" value="1"/>
</dbReference>
<gene>
    <name evidence="7" type="ORF">SCF082_LOCUS46470</name>
</gene>
<keyword evidence="3 7" id="KW-0418">Kinase</keyword>
<dbReference type="InterPro" id="IPR008271">
    <property type="entry name" value="Ser/Thr_kinase_AS"/>
</dbReference>
<dbReference type="Gene3D" id="1.10.510.10">
    <property type="entry name" value="Transferase(Phosphotransferase) domain 1"/>
    <property type="match status" value="1"/>
</dbReference>
<evidence type="ECO:0000256" key="2">
    <source>
        <dbReference type="ARBA" id="ARBA00022741"/>
    </source>
</evidence>
<feature type="non-terminal residue" evidence="7">
    <location>
        <position position="1"/>
    </location>
</feature>
<evidence type="ECO:0000313" key="8">
    <source>
        <dbReference type="Proteomes" id="UP001642464"/>
    </source>
</evidence>
<dbReference type="InterPro" id="IPR000719">
    <property type="entry name" value="Prot_kinase_dom"/>
</dbReference>
<keyword evidence="4 5" id="KW-0067">ATP-binding</keyword>
<evidence type="ECO:0000256" key="3">
    <source>
        <dbReference type="ARBA" id="ARBA00022777"/>
    </source>
</evidence>
<keyword evidence="8" id="KW-1185">Reference proteome</keyword>
<comment type="caution">
    <text evidence="7">The sequence shown here is derived from an EMBL/GenBank/DDBJ whole genome shotgun (WGS) entry which is preliminary data.</text>
</comment>
<keyword evidence="1" id="KW-0808">Transferase</keyword>
<evidence type="ECO:0000256" key="5">
    <source>
        <dbReference type="PROSITE-ProRule" id="PRU10141"/>
    </source>
</evidence>
<dbReference type="InterPro" id="IPR017441">
    <property type="entry name" value="Protein_kinase_ATP_BS"/>
</dbReference>
<feature type="non-terminal residue" evidence="7">
    <location>
        <position position="613"/>
    </location>
</feature>
<proteinExistence type="predicted"/>
<evidence type="ECO:0000313" key="7">
    <source>
        <dbReference type="EMBL" id="CAK9099217.1"/>
    </source>
</evidence>
<accession>A0ABP0RJ25</accession>
<sequence>PVCWGQKSIDIKVVIDHFLPLEKDGTSAVLKVQEGGTATSSISSPQDLTLWGKARSHWVALSNLVQLKPIPHVPSARSSLQSREQNWRGRIWSFKLGPGASATVEARFFDDGAHWIVTMKDRGPGIDVKAVLLTDDGSHELDHETGQSFHGQTPVCEGTAVLQLHFRNQHASFTERQVEVKMFLFRAGARIGEHSFVNAVMLTWMSDLIHSTFIRKDVKLKADSLTVVEVERVLHDDLWERYVKTRRNILLQLSRQANEHFAHSTTHCEIVTDSHVHDHGGMCCMLLCRVTLGRARKLDSQFHYDSTQISEEIKGAGFQLAFWMWIPSPDPIWEVVVAYLNLSMPIGRGETLGKGTYGEVVKAKDKRTRQVRAIKIINKEKVHGDMEFLKQEIQNLIQLDHPHVLKLLEFYNSHDQVFLVTDHCSRGELHKHISDARESRKRIPEVWIAHVMQQVLSAITHIHANGIIHLDIKSQNIMLMPALETKAQFLQADLLSSVDLYFHTLRIPHVMVIDLGVATIFQPGNFKRGNPMGTPATMAPEVWRGEITPKADVFSCGCVLFEMLSFQMPWDFKYRPTPGTTSECDSSKQCSAKERILHAPSDATAMVLKMLEQ</sequence>
<dbReference type="Pfam" id="PF00069">
    <property type="entry name" value="Pkinase"/>
    <property type="match status" value="1"/>
</dbReference>
<dbReference type="SMART" id="SM00220">
    <property type="entry name" value="S_TKc"/>
    <property type="match status" value="1"/>
</dbReference>
<dbReference type="Proteomes" id="UP001642464">
    <property type="component" value="Unassembled WGS sequence"/>
</dbReference>
<feature type="binding site" evidence="5">
    <location>
        <position position="375"/>
    </location>
    <ligand>
        <name>ATP</name>
        <dbReference type="ChEBI" id="CHEBI:30616"/>
    </ligand>
</feature>
<feature type="domain" description="Protein kinase" evidence="6">
    <location>
        <begin position="346"/>
        <end position="613"/>
    </location>
</feature>
<dbReference type="PROSITE" id="PS00107">
    <property type="entry name" value="PROTEIN_KINASE_ATP"/>
    <property type="match status" value="1"/>
</dbReference>
<dbReference type="PROSITE" id="PS00108">
    <property type="entry name" value="PROTEIN_KINASE_ST"/>
    <property type="match status" value="1"/>
</dbReference>
<dbReference type="EMBL" id="CAXAMM010041398">
    <property type="protein sequence ID" value="CAK9099217.1"/>
    <property type="molecule type" value="Genomic_DNA"/>
</dbReference>
<dbReference type="SUPFAM" id="SSF56112">
    <property type="entry name" value="Protein kinase-like (PK-like)"/>
    <property type="match status" value="1"/>
</dbReference>
<organism evidence="7 8">
    <name type="scientific">Durusdinium trenchii</name>
    <dbReference type="NCBI Taxonomy" id="1381693"/>
    <lineage>
        <taxon>Eukaryota</taxon>
        <taxon>Sar</taxon>
        <taxon>Alveolata</taxon>
        <taxon>Dinophyceae</taxon>
        <taxon>Suessiales</taxon>
        <taxon>Symbiodiniaceae</taxon>
        <taxon>Durusdinium</taxon>
    </lineage>
</organism>
<reference evidence="7 8" key="1">
    <citation type="submission" date="2024-02" db="EMBL/GenBank/DDBJ databases">
        <authorList>
            <person name="Chen Y."/>
            <person name="Shah S."/>
            <person name="Dougan E. K."/>
            <person name="Thang M."/>
            <person name="Chan C."/>
        </authorList>
    </citation>
    <scope>NUCLEOTIDE SEQUENCE [LARGE SCALE GENOMIC DNA]</scope>
</reference>
<dbReference type="PANTHER" id="PTHR24348">
    <property type="entry name" value="SERINE/THREONINE-PROTEIN KINASE UNC-51-RELATED"/>
    <property type="match status" value="1"/>
</dbReference>
<dbReference type="InterPro" id="IPR045269">
    <property type="entry name" value="Atg1-like"/>
</dbReference>
<evidence type="ECO:0000256" key="1">
    <source>
        <dbReference type="ARBA" id="ARBA00022679"/>
    </source>
</evidence>
<keyword evidence="2 5" id="KW-0547">Nucleotide-binding</keyword>
<dbReference type="PROSITE" id="PS50011">
    <property type="entry name" value="PROTEIN_KINASE_DOM"/>
    <property type="match status" value="1"/>
</dbReference>
<dbReference type="InterPro" id="IPR011009">
    <property type="entry name" value="Kinase-like_dom_sf"/>
</dbReference>
<name>A0ABP0RJ25_9DINO</name>